<dbReference type="AlphaFoldDB" id="A0A2A7B9T5"/>
<protein>
    <submittedName>
        <fullName evidence="3">MFS transporter</fullName>
    </submittedName>
</protein>
<dbReference type="GO" id="GO:0005886">
    <property type="term" value="C:plasma membrane"/>
    <property type="evidence" value="ECO:0007669"/>
    <property type="project" value="TreeGrafter"/>
</dbReference>
<feature type="transmembrane region" description="Helical" evidence="1">
    <location>
        <begin position="417"/>
        <end position="440"/>
    </location>
</feature>
<keyword evidence="1" id="KW-1133">Transmembrane helix</keyword>
<dbReference type="Pfam" id="PF13347">
    <property type="entry name" value="MFS_2"/>
    <property type="match status" value="1"/>
</dbReference>
<sequence>MSYTAEPKQQDTNIKVPLISKIAYGMGDVGCNFSWMFVGNFLMIFYTDVCGISMAAVSLLMLVSRFWDAINDPVIGSLSDRTRSRWGRYRPWLLFGAPATAVVLVLTFWAHPTWSDSAKSLYMYITYCVLVLGYTCVNIPYGTLCGTLTQNIEERAKINTSRSVCAMIAINIINIITLPLISAFGGDNAARGYLLVTVLYGGIFTLCHWFCFAKTKEVVQPPERKKVSLKKQLDAALQNKPYLIALAGQFLFGVTLYGRNADLLYYFKYVEGNENLFTIYSMILIVPSILGAAAFPFVFEKLGNKGHTASLFAAGTGVSLIALYFFSAVSSPIPFYTFAALSQFFFCGFNTAIYAIVPDCVEYGEWKTGVRNDGFQYAFVSLGNKLGMAIGTSALAGVLSALSFAPNQVQNAAVQNAMHYAFSLLPGVLWLITAIVLFFYRISKRSYNQIMSELNAKKTG</sequence>
<dbReference type="GO" id="GO:0006814">
    <property type="term" value="P:sodium ion transport"/>
    <property type="evidence" value="ECO:0007669"/>
    <property type="project" value="InterPro"/>
</dbReference>
<dbReference type="NCBIfam" id="TIGR00792">
    <property type="entry name" value="gph"/>
    <property type="match status" value="1"/>
</dbReference>
<proteinExistence type="predicted"/>
<dbReference type="GO" id="GO:0008643">
    <property type="term" value="P:carbohydrate transport"/>
    <property type="evidence" value="ECO:0007669"/>
    <property type="project" value="InterPro"/>
</dbReference>
<feature type="transmembrane region" description="Helical" evidence="1">
    <location>
        <begin position="192"/>
        <end position="212"/>
    </location>
</feature>
<dbReference type="InterPro" id="IPR001927">
    <property type="entry name" value="Na/Gal_symport"/>
</dbReference>
<feature type="transmembrane region" description="Helical" evidence="1">
    <location>
        <begin position="278"/>
        <end position="299"/>
    </location>
</feature>
<reference evidence="2 5" key="2">
    <citation type="journal article" date="2019" name="Nat. Med.">
        <title>A library of human gut bacterial isolates paired with longitudinal multiomics data enables mechanistic microbiome research.</title>
        <authorList>
            <person name="Poyet M."/>
            <person name="Groussin M."/>
            <person name="Gibbons S.M."/>
            <person name="Avila-Pacheco J."/>
            <person name="Jiang X."/>
            <person name="Kearney S.M."/>
            <person name="Perrotta A.R."/>
            <person name="Berdy B."/>
            <person name="Zhao S."/>
            <person name="Lieberman T.D."/>
            <person name="Swanson P.K."/>
            <person name="Smith M."/>
            <person name="Roesemann S."/>
            <person name="Alexander J.E."/>
            <person name="Rich S.A."/>
            <person name="Livny J."/>
            <person name="Vlamakis H."/>
            <person name="Clish C."/>
            <person name="Bullock K."/>
            <person name="Deik A."/>
            <person name="Scott J."/>
            <person name="Pierce K.A."/>
            <person name="Xavier R.J."/>
            <person name="Alm E.J."/>
        </authorList>
    </citation>
    <scope>NUCLEOTIDE SEQUENCE [LARGE SCALE GENOMIC DNA]</scope>
    <source>
        <strain evidence="2 5">BIOML-B9</strain>
    </source>
</reference>
<dbReference type="SUPFAM" id="SSF103473">
    <property type="entry name" value="MFS general substrate transporter"/>
    <property type="match status" value="1"/>
</dbReference>
<keyword evidence="1" id="KW-0812">Transmembrane</keyword>
<dbReference type="InterPro" id="IPR039672">
    <property type="entry name" value="MFS_2"/>
</dbReference>
<feature type="transmembrane region" description="Helical" evidence="1">
    <location>
        <begin position="311"/>
        <end position="329"/>
    </location>
</feature>
<feature type="transmembrane region" description="Helical" evidence="1">
    <location>
        <begin position="164"/>
        <end position="186"/>
    </location>
</feature>
<gene>
    <name evidence="3" type="ORF">CHR60_00490</name>
    <name evidence="2" type="ORF">GKD85_10710</name>
</gene>
<dbReference type="InterPro" id="IPR036259">
    <property type="entry name" value="MFS_trans_sf"/>
</dbReference>
<dbReference type="PANTHER" id="PTHR11328:SF24">
    <property type="entry name" value="MAJOR FACILITATOR SUPERFAMILY (MFS) PROFILE DOMAIN-CONTAINING PROTEIN"/>
    <property type="match status" value="1"/>
</dbReference>
<name>A0A2A7B9T5_9FIRM</name>
<dbReference type="Gene3D" id="1.20.1250.20">
    <property type="entry name" value="MFS general substrate transporter like domains"/>
    <property type="match status" value="2"/>
</dbReference>
<dbReference type="EMBL" id="WKQE01000015">
    <property type="protein sequence ID" value="MSC81274.1"/>
    <property type="molecule type" value="Genomic_DNA"/>
</dbReference>
<evidence type="ECO:0000256" key="1">
    <source>
        <dbReference type="SAM" id="Phobius"/>
    </source>
</evidence>
<accession>A0A2A7B9T5</accession>
<dbReference type="Proteomes" id="UP000477010">
    <property type="component" value="Unassembled WGS sequence"/>
</dbReference>
<feature type="transmembrane region" description="Helical" evidence="1">
    <location>
        <begin position="91"/>
        <end position="110"/>
    </location>
</feature>
<dbReference type="OrthoDB" id="9764596at2"/>
<dbReference type="EMBL" id="NOUV01000002">
    <property type="protein sequence ID" value="PDX88177.1"/>
    <property type="molecule type" value="Genomic_DNA"/>
</dbReference>
<dbReference type="PANTHER" id="PTHR11328">
    <property type="entry name" value="MAJOR FACILITATOR SUPERFAMILY DOMAIN-CONTAINING PROTEIN"/>
    <property type="match status" value="1"/>
</dbReference>
<feature type="transmembrane region" description="Helical" evidence="1">
    <location>
        <begin position="241"/>
        <end position="258"/>
    </location>
</feature>
<feature type="transmembrane region" description="Helical" evidence="1">
    <location>
        <begin position="386"/>
        <end position="405"/>
    </location>
</feature>
<evidence type="ECO:0000313" key="3">
    <source>
        <dbReference type="EMBL" id="PDX88177.1"/>
    </source>
</evidence>
<organism evidence="3 4">
    <name type="scientific">Faecalibacterium prausnitzii</name>
    <dbReference type="NCBI Taxonomy" id="853"/>
    <lineage>
        <taxon>Bacteria</taxon>
        <taxon>Bacillati</taxon>
        <taxon>Bacillota</taxon>
        <taxon>Clostridia</taxon>
        <taxon>Eubacteriales</taxon>
        <taxon>Oscillospiraceae</taxon>
        <taxon>Faecalibacterium</taxon>
    </lineage>
</organism>
<dbReference type="Proteomes" id="UP000220904">
    <property type="component" value="Unassembled WGS sequence"/>
</dbReference>
<feature type="transmembrane region" description="Helical" evidence="1">
    <location>
        <begin position="43"/>
        <end position="63"/>
    </location>
</feature>
<evidence type="ECO:0000313" key="5">
    <source>
        <dbReference type="Proteomes" id="UP000477010"/>
    </source>
</evidence>
<comment type="caution">
    <text evidence="3">The sequence shown here is derived from an EMBL/GenBank/DDBJ whole genome shotgun (WGS) entry which is preliminary data.</text>
</comment>
<keyword evidence="1" id="KW-0472">Membrane</keyword>
<dbReference type="RefSeq" id="WP_097791229.1">
    <property type="nucleotide sequence ID" value="NZ_JAHQYW010000049.1"/>
</dbReference>
<dbReference type="GO" id="GO:0015293">
    <property type="term" value="F:symporter activity"/>
    <property type="evidence" value="ECO:0007669"/>
    <property type="project" value="InterPro"/>
</dbReference>
<dbReference type="CDD" id="cd17332">
    <property type="entry name" value="MFS_MelB_like"/>
    <property type="match status" value="1"/>
</dbReference>
<evidence type="ECO:0000313" key="4">
    <source>
        <dbReference type="Proteomes" id="UP000220904"/>
    </source>
</evidence>
<evidence type="ECO:0000313" key="2">
    <source>
        <dbReference type="EMBL" id="MSC81274.1"/>
    </source>
</evidence>
<feature type="transmembrane region" description="Helical" evidence="1">
    <location>
        <begin position="335"/>
        <end position="357"/>
    </location>
</feature>
<feature type="transmembrane region" description="Helical" evidence="1">
    <location>
        <begin position="122"/>
        <end position="144"/>
    </location>
</feature>
<reference evidence="3 4" key="1">
    <citation type="journal article" date="2017" name="Front. Microbiol.">
        <title>New Insights into the Diversity of the Genus Faecalibacterium.</title>
        <authorList>
            <person name="Benevides L."/>
            <person name="Burman S."/>
            <person name="Martin R."/>
            <person name="Robert V."/>
            <person name="Thomas M."/>
            <person name="Miquel S."/>
            <person name="Chain F."/>
            <person name="Sokol H."/>
            <person name="Bermudez-Humaran L.G."/>
            <person name="Morrison M."/>
            <person name="Langella P."/>
            <person name="Azevedo V.A."/>
            <person name="Chatel J.M."/>
            <person name="Soares S."/>
        </authorList>
    </citation>
    <scope>NUCLEOTIDE SEQUENCE [LARGE SCALE GENOMIC DNA]</scope>
    <source>
        <strain evidence="3 4">AHMP21</strain>
    </source>
</reference>